<accession>A0ABP7WG67</accession>
<dbReference type="PANTHER" id="PTHR30040:SF2">
    <property type="entry name" value="FAD:PROTEIN FMN TRANSFERASE"/>
    <property type="match status" value="1"/>
</dbReference>
<comment type="cofactor">
    <cofactor evidence="1">
        <name>Mg(2+)</name>
        <dbReference type="ChEBI" id="CHEBI:18420"/>
    </cofactor>
</comment>
<dbReference type="EMBL" id="BAABDM010000001">
    <property type="protein sequence ID" value="GAA4087742.1"/>
    <property type="molecule type" value="Genomic_DNA"/>
</dbReference>
<organism evidence="13 14">
    <name type="scientific">Zhongshania borealis</name>
    <dbReference type="NCBI Taxonomy" id="889488"/>
    <lineage>
        <taxon>Bacteria</taxon>
        <taxon>Pseudomonadati</taxon>
        <taxon>Pseudomonadota</taxon>
        <taxon>Gammaproteobacteria</taxon>
        <taxon>Cellvibrionales</taxon>
        <taxon>Spongiibacteraceae</taxon>
        <taxon>Zhongshania</taxon>
    </lineage>
</organism>
<comment type="similarity">
    <text evidence="2 12">Belongs to the ApbE family.</text>
</comment>
<keyword evidence="8 12" id="KW-0274">FAD</keyword>
<dbReference type="Gene3D" id="3.10.520.10">
    <property type="entry name" value="ApbE-like domains"/>
    <property type="match status" value="1"/>
</dbReference>
<evidence type="ECO:0000313" key="13">
    <source>
        <dbReference type="EMBL" id="GAA4087742.1"/>
    </source>
</evidence>
<dbReference type="SUPFAM" id="SSF143631">
    <property type="entry name" value="ApbE-like"/>
    <property type="match status" value="1"/>
</dbReference>
<dbReference type="InterPro" id="IPR003374">
    <property type="entry name" value="ApbE-like_sf"/>
</dbReference>
<dbReference type="PIRSF" id="PIRSF006268">
    <property type="entry name" value="ApbE"/>
    <property type="match status" value="1"/>
</dbReference>
<proteinExistence type="inferred from homology"/>
<evidence type="ECO:0000256" key="6">
    <source>
        <dbReference type="ARBA" id="ARBA00022679"/>
    </source>
</evidence>
<evidence type="ECO:0000256" key="11">
    <source>
        <dbReference type="ARBA" id="ARBA00048540"/>
    </source>
</evidence>
<evidence type="ECO:0000256" key="1">
    <source>
        <dbReference type="ARBA" id="ARBA00001946"/>
    </source>
</evidence>
<evidence type="ECO:0000313" key="14">
    <source>
        <dbReference type="Proteomes" id="UP001500392"/>
    </source>
</evidence>
<evidence type="ECO:0000256" key="8">
    <source>
        <dbReference type="ARBA" id="ARBA00022827"/>
    </source>
</evidence>
<dbReference type="InterPro" id="IPR024932">
    <property type="entry name" value="ApbE"/>
</dbReference>
<evidence type="ECO:0000256" key="12">
    <source>
        <dbReference type="PIRNR" id="PIRNR006268"/>
    </source>
</evidence>
<gene>
    <name evidence="13" type="ORF">GCM10022414_08160</name>
</gene>
<dbReference type="Pfam" id="PF02424">
    <property type="entry name" value="ApbE"/>
    <property type="match status" value="1"/>
</dbReference>
<evidence type="ECO:0000256" key="7">
    <source>
        <dbReference type="ARBA" id="ARBA00022723"/>
    </source>
</evidence>
<dbReference type="GO" id="GO:0016740">
    <property type="term" value="F:transferase activity"/>
    <property type="evidence" value="ECO:0007669"/>
    <property type="project" value="UniProtKB-KW"/>
</dbReference>
<reference evidence="14" key="1">
    <citation type="journal article" date="2019" name="Int. J. Syst. Evol. Microbiol.">
        <title>The Global Catalogue of Microorganisms (GCM) 10K type strain sequencing project: providing services to taxonomists for standard genome sequencing and annotation.</title>
        <authorList>
            <consortium name="The Broad Institute Genomics Platform"/>
            <consortium name="The Broad Institute Genome Sequencing Center for Infectious Disease"/>
            <person name="Wu L."/>
            <person name="Ma J."/>
        </authorList>
    </citation>
    <scope>NUCLEOTIDE SEQUENCE [LARGE SCALE GENOMIC DNA]</scope>
    <source>
        <strain evidence="14">JCM 17304</strain>
    </source>
</reference>
<keyword evidence="6 12" id="KW-0808">Transferase</keyword>
<evidence type="ECO:0000256" key="10">
    <source>
        <dbReference type="ARBA" id="ARBA00031306"/>
    </source>
</evidence>
<dbReference type="RefSeq" id="WP_344932587.1">
    <property type="nucleotide sequence ID" value="NZ_BAABDM010000001.1"/>
</dbReference>
<sequence>MGTSYHITLRQPGEEWTEVALKEALDQRLQAFNQLASTYIPDSELNRLNKAPVGEGHPVMPMLFDIMVLATEVSWLSNGAFDITVAPLVDLWGFGPAKHDGKPSDAAVAEALARVGFDQIELDLLDKKVLKRKDLRIDLSAIAKGYGVDVVALWLESLGTKDYLVEIGGEMRVAGLSPRGDQWRIGVENPDVANSDTIPIRLGNIGVATSGDYRNYFEEEGVRYSHTIDPTSGRPITHNLASVTVLDASCGFADAMATAFSVMGGDKTLKLAEQLQIPVYIIEKGEAGFVRRYSSAFAPYLEQEN</sequence>
<evidence type="ECO:0000256" key="2">
    <source>
        <dbReference type="ARBA" id="ARBA00008282"/>
    </source>
</evidence>
<comment type="catalytic activity">
    <reaction evidence="11 12">
        <text>L-threonyl-[protein] + FAD = FMN-L-threonyl-[protein] + AMP + H(+)</text>
        <dbReference type="Rhea" id="RHEA:36847"/>
        <dbReference type="Rhea" id="RHEA-COMP:11060"/>
        <dbReference type="Rhea" id="RHEA-COMP:11061"/>
        <dbReference type="ChEBI" id="CHEBI:15378"/>
        <dbReference type="ChEBI" id="CHEBI:30013"/>
        <dbReference type="ChEBI" id="CHEBI:57692"/>
        <dbReference type="ChEBI" id="CHEBI:74257"/>
        <dbReference type="ChEBI" id="CHEBI:456215"/>
        <dbReference type="EC" id="2.7.1.180"/>
    </reaction>
</comment>
<keyword evidence="14" id="KW-1185">Reference proteome</keyword>
<keyword evidence="7 12" id="KW-0479">Metal-binding</keyword>
<dbReference type="EC" id="2.7.1.180" evidence="3 12"/>
<keyword evidence="5 12" id="KW-0285">Flavoprotein</keyword>
<evidence type="ECO:0000256" key="4">
    <source>
        <dbReference type="ARBA" id="ARBA00016337"/>
    </source>
</evidence>
<protein>
    <recommendedName>
        <fullName evidence="4 12">FAD:protein FMN transferase</fullName>
        <ecNumber evidence="3 12">2.7.1.180</ecNumber>
    </recommendedName>
    <alternativeName>
        <fullName evidence="10 12">Flavin transferase</fullName>
    </alternativeName>
</protein>
<evidence type="ECO:0000256" key="5">
    <source>
        <dbReference type="ARBA" id="ARBA00022630"/>
    </source>
</evidence>
<evidence type="ECO:0000256" key="9">
    <source>
        <dbReference type="ARBA" id="ARBA00022842"/>
    </source>
</evidence>
<name>A0ABP7WG67_9GAMM</name>
<dbReference type="PANTHER" id="PTHR30040">
    <property type="entry name" value="THIAMINE BIOSYNTHESIS LIPOPROTEIN APBE"/>
    <property type="match status" value="1"/>
</dbReference>
<evidence type="ECO:0000256" key="3">
    <source>
        <dbReference type="ARBA" id="ARBA00011955"/>
    </source>
</evidence>
<keyword evidence="9 12" id="KW-0460">Magnesium</keyword>
<comment type="caution">
    <text evidence="13">The sequence shown here is derived from an EMBL/GenBank/DDBJ whole genome shotgun (WGS) entry which is preliminary data.</text>
</comment>
<dbReference type="Proteomes" id="UP001500392">
    <property type="component" value="Unassembled WGS sequence"/>
</dbReference>